<sequence>MDEFSKISIEEISNRDMLMIIKALEYTGENTKVSSFIELKNSIVKQLSMLTNTTEDEFISYLEKNC</sequence>
<name>A0A239KG78_9FIRM</name>
<dbReference type="EMBL" id="FZOJ01000047">
    <property type="protein sequence ID" value="SNT16990.1"/>
    <property type="molecule type" value="Genomic_DNA"/>
</dbReference>
<gene>
    <name evidence="1" type="ORF">SAMN05446037_104713</name>
</gene>
<reference evidence="1 2" key="1">
    <citation type="submission" date="2017-06" db="EMBL/GenBank/DDBJ databases">
        <authorList>
            <person name="Kim H.J."/>
            <person name="Triplett B.A."/>
        </authorList>
    </citation>
    <scope>NUCLEOTIDE SEQUENCE [LARGE SCALE GENOMIC DNA]</scope>
    <source>
        <strain evidence="1 2">SCA</strain>
    </source>
</reference>
<evidence type="ECO:0000313" key="2">
    <source>
        <dbReference type="Proteomes" id="UP000198304"/>
    </source>
</evidence>
<keyword evidence="2" id="KW-1185">Reference proteome</keyword>
<proteinExistence type="predicted"/>
<evidence type="ECO:0000313" key="1">
    <source>
        <dbReference type="EMBL" id="SNT16990.1"/>
    </source>
</evidence>
<dbReference type="RefSeq" id="WP_089285343.1">
    <property type="nucleotide sequence ID" value="NZ_FZOJ01000047.1"/>
</dbReference>
<protein>
    <submittedName>
        <fullName evidence="1">Uncharacterized protein</fullName>
    </submittedName>
</protein>
<dbReference type="OrthoDB" id="1753235at2"/>
<dbReference type="AlphaFoldDB" id="A0A239KG78"/>
<dbReference type="Proteomes" id="UP000198304">
    <property type="component" value="Unassembled WGS sequence"/>
</dbReference>
<organism evidence="1 2">
    <name type="scientific">Anaerovirgula multivorans</name>
    <dbReference type="NCBI Taxonomy" id="312168"/>
    <lineage>
        <taxon>Bacteria</taxon>
        <taxon>Bacillati</taxon>
        <taxon>Bacillota</taxon>
        <taxon>Clostridia</taxon>
        <taxon>Peptostreptococcales</taxon>
        <taxon>Natronincolaceae</taxon>
        <taxon>Anaerovirgula</taxon>
    </lineage>
</organism>
<accession>A0A239KG78</accession>